<dbReference type="RefSeq" id="WP_156218544.1">
    <property type="nucleotide sequence ID" value="NZ_WOFH01000008.1"/>
</dbReference>
<protein>
    <submittedName>
        <fullName evidence="1">Uncharacterized protein</fullName>
    </submittedName>
</protein>
<gene>
    <name evidence="1" type="ORF">GNZ18_22540</name>
</gene>
<evidence type="ECO:0000313" key="1">
    <source>
        <dbReference type="EMBL" id="MUN39358.1"/>
    </source>
</evidence>
<reference evidence="1 2" key="1">
    <citation type="submission" date="2019-11" db="EMBL/GenBank/DDBJ databases">
        <authorList>
            <person name="Cao P."/>
        </authorList>
    </citation>
    <scope>NUCLEOTIDE SEQUENCE [LARGE SCALE GENOMIC DNA]</scope>
    <source>
        <strain evidence="1 2">NEAU-AAG5</strain>
    </source>
</reference>
<dbReference type="NCBIfam" id="TIGR02913">
    <property type="entry name" value="HAF_rpt"/>
    <property type="match status" value="3"/>
</dbReference>
<dbReference type="AlphaFoldDB" id="A0A7K1L4J9"/>
<comment type="caution">
    <text evidence="1">The sequence shown here is derived from an EMBL/GenBank/DDBJ whole genome shotgun (WGS) entry which is preliminary data.</text>
</comment>
<keyword evidence="2" id="KW-1185">Reference proteome</keyword>
<dbReference type="EMBL" id="WOFH01000008">
    <property type="protein sequence ID" value="MUN39358.1"/>
    <property type="molecule type" value="Genomic_DNA"/>
</dbReference>
<organism evidence="1 2">
    <name type="scientific">Actinomadura litoris</name>
    <dbReference type="NCBI Taxonomy" id="2678616"/>
    <lineage>
        <taxon>Bacteria</taxon>
        <taxon>Bacillati</taxon>
        <taxon>Actinomycetota</taxon>
        <taxon>Actinomycetes</taxon>
        <taxon>Streptosporangiales</taxon>
        <taxon>Thermomonosporaceae</taxon>
        <taxon>Actinomadura</taxon>
    </lineage>
</organism>
<dbReference type="InterPro" id="IPR014262">
    <property type="entry name" value="HAF_rpt"/>
</dbReference>
<accession>A0A7K1L4J9</accession>
<name>A0A7K1L4J9_9ACTN</name>
<proteinExistence type="predicted"/>
<evidence type="ECO:0000313" key="2">
    <source>
        <dbReference type="Proteomes" id="UP000432015"/>
    </source>
</evidence>
<dbReference type="Proteomes" id="UP000432015">
    <property type="component" value="Unassembled WGS sequence"/>
</dbReference>
<sequence>MVDLQRSKTVFLAGLTTVALTMAEPAVDASAAASSEGAIIRLDLLPGGTTSRATAVNDRGVIVGYGDTANGENHAIRWNRRGRVTDLGTLPGGAHSYAYGINDHGDTVGYADNADGSERAVRWAPNGAITDLGTLPGRTASYAFGINDEGSVVGEVPIRPKIYHAVKWQPDGTIIDLGTTSPRGSTAADAINDDGVVIGRTFTVGTGNFVNAGTWPAGATTVTLLPPLPDGGPRSNSGGINDKGLIVGYAQSRPGPPPIYAIHATLWSPGASAPTDLGVLPGGSDYSVANGINNAGTIVGISATSTPEDRGAVLWKRRKGGWHIVPLPQLPGGRYSEATAINNAGEVVGEASTASDQSIAVRWK</sequence>